<keyword evidence="2" id="KW-0540">Nuclease</keyword>
<evidence type="ECO:0000313" key="2">
    <source>
        <dbReference type="EMBL" id="KPQ44613.1"/>
    </source>
</evidence>
<dbReference type="EMBL" id="LKCM01000070">
    <property type="protein sequence ID" value="KPQ44613.1"/>
    <property type="molecule type" value="Genomic_DNA"/>
</dbReference>
<dbReference type="Gene3D" id="3.20.20.150">
    <property type="entry name" value="Divalent-metal-dependent TIM barrel enzymes"/>
    <property type="match status" value="1"/>
</dbReference>
<dbReference type="EC" id="3.1.21.2" evidence="2"/>
<evidence type="ECO:0000259" key="1">
    <source>
        <dbReference type="Pfam" id="PF01261"/>
    </source>
</evidence>
<keyword evidence="2" id="KW-0255">Endonuclease</keyword>
<dbReference type="InterPro" id="IPR001719">
    <property type="entry name" value="AP_endonuc_2"/>
</dbReference>
<dbReference type="InterPro" id="IPR050312">
    <property type="entry name" value="IolE/XylAMocC-like"/>
</dbReference>
<dbReference type="Proteomes" id="UP000050360">
    <property type="component" value="Unassembled WGS sequence"/>
</dbReference>
<dbReference type="GO" id="GO:0008833">
    <property type="term" value="F:deoxyribonuclease IV (phage-T4-induced) activity"/>
    <property type="evidence" value="ECO:0007669"/>
    <property type="project" value="UniProtKB-EC"/>
</dbReference>
<dbReference type="InterPro" id="IPR013022">
    <property type="entry name" value="Xyl_isomerase-like_TIM-brl"/>
</dbReference>
<dbReference type="Pfam" id="PF01261">
    <property type="entry name" value="AP_endonuc_2"/>
    <property type="match status" value="1"/>
</dbReference>
<dbReference type="GO" id="GO:0006281">
    <property type="term" value="P:DNA repair"/>
    <property type="evidence" value="ECO:0007669"/>
    <property type="project" value="InterPro"/>
</dbReference>
<name>A0A0P8A8N7_9EURY</name>
<dbReference type="AlphaFoldDB" id="A0A0P8A8N7"/>
<dbReference type="SUPFAM" id="SSF51658">
    <property type="entry name" value="Xylose isomerase-like"/>
    <property type="match status" value="1"/>
</dbReference>
<evidence type="ECO:0000313" key="3">
    <source>
        <dbReference type="Proteomes" id="UP000050360"/>
    </source>
</evidence>
<dbReference type="GO" id="GO:0008270">
    <property type="term" value="F:zinc ion binding"/>
    <property type="evidence" value="ECO:0007669"/>
    <property type="project" value="InterPro"/>
</dbReference>
<gene>
    <name evidence="2" type="primary">nfo_2</name>
    <name evidence="2" type="ORF">MPEBLZ_00840</name>
</gene>
<dbReference type="SMART" id="SM00518">
    <property type="entry name" value="AP2Ec"/>
    <property type="match status" value="1"/>
</dbReference>
<keyword evidence="2" id="KW-0378">Hydrolase</keyword>
<comment type="caution">
    <text evidence="2">The sequence shown here is derived from an EMBL/GenBank/DDBJ whole genome shotgun (WGS) entry which is preliminary data.</text>
</comment>
<dbReference type="GO" id="GO:0003677">
    <property type="term" value="F:DNA binding"/>
    <property type="evidence" value="ECO:0007669"/>
    <property type="project" value="InterPro"/>
</dbReference>
<organism evidence="2 3">
    <name type="scientific">Candidatus Methanoperedens nitratireducens</name>
    <dbReference type="NCBI Taxonomy" id="1392998"/>
    <lineage>
        <taxon>Archaea</taxon>
        <taxon>Methanobacteriati</taxon>
        <taxon>Methanobacteriota</taxon>
        <taxon>Stenosarchaea group</taxon>
        <taxon>Methanomicrobia</taxon>
        <taxon>Methanosarcinales</taxon>
        <taxon>ANME-2 cluster</taxon>
        <taxon>Candidatus Methanoperedentaceae</taxon>
        <taxon>Candidatus Methanoperedens</taxon>
    </lineage>
</organism>
<sequence length="291" mass="32765">MNIKIGINSPQIKDFGGTIDPCEVEIIELGLDRVDFLEKQKEKELLSKTNHLSSSFGTEFTIHAPHIDSRIEGIKIDFSTNNEKNFTIMEKVAKIAAEIGAGYVVVHPGSLNERKCLNLNILNLIRICSLAEEYGVILLLENLFDRNGGNKIGIFPGELFHIIEMVGSENLKINLDIGHAFIASNAYGFPLEDYFELGGYIHQMHLHDNFGILESEEAMFGDRHLPLGLGRINFREVFKNILKLNTRNLILELKNSSKENTLESLVQIRDFCNLRYGLTPLYSIESAIACI</sequence>
<dbReference type="PANTHER" id="PTHR12110">
    <property type="entry name" value="HYDROXYPYRUVATE ISOMERASE"/>
    <property type="match status" value="1"/>
</dbReference>
<reference evidence="2 3" key="1">
    <citation type="submission" date="2015-09" db="EMBL/GenBank/DDBJ databases">
        <title>A metagenomics-based metabolic model of nitrate-dependent anaerobic oxidation of methane by Methanoperedens-like archaea.</title>
        <authorList>
            <person name="Arshad A."/>
            <person name="Speth D.R."/>
            <person name="De Graaf R.M."/>
            <person name="Op Den Camp H.J."/>
            <person name="Jetten M.S."/>
            <person name="Welte C.U."/>
        </authorList>
    </citation>
    <scope>NUCLEOTIDE SEQUENCE [LARGE SCALE GENOMIC DNA]</scope>
</reference>
<feature type="domain" description="Xylose isomerase-like TIM barrel" evidence="1">
    <location>
        <begin position="29"/>
        <end position="261"/>
    </location>
</feature>
<dbReference type="InterPro" id="IPR036237">
    <property type="entry name" value="Xyl_isomerase-like_sf"/>
</dbReference>
<protein>
    <submittedName>
        <fullName evidence="2">Endonuclease 4</fullName>
        <ecNumber evidence="2">3.1.21.2</ecNumber>
    </submittedName>
</protein>
<proteinExistence type="predicted"/>
<accession>A0A0P8A8N7</accession>